<evidence type="ECO:0000313" key="3">
    <source>
        <dbReference type="Proteomes" id="UP000037035"/>
    </source>
</evidence>
<comment type="caution">
    <text evidence="2">The sequence shown here is derived from an EMBL/GenBank/DDBJ whole genome shotgun (WGS) entry which is preliminary data.</text>
</comment>
<dbReference type="EMBL" id="LAVV01011796">
    <property type="protein sequence ID" value="KNZ47356.1"/>
    <property type="molecule type" value="Genomic_DNA"/>
</dbReference>
<reference evidence="2 3" key="1">
    <citation type="submission" date="2015-08" db="EMBL/GenBank/DDBJ databases">
        <title>Next Generation Sequencing and Analysis of the Genome of Puccinia sorghi L Schw, the Causal Agent of Maize Common Rust.</title>
        <authorList>
            <person name="Rochi L."/>
            <person name="Burguener G."/>
            <person name="Darino M."/>
            <person name="Turjanski A."/>
            <person name="Kreff E."/>
            <person name="Dieguez M.J."/>
            <person name="Sacco F."/>
        </authorList>
    </citation>
    <scope>NUCLEOTIDE SEQUENCE [LARGE SCALE GENOMIC DNA]</scope>
    <source>
        <strain evidence="2 3">RO10H11247</strain>
    </source>
</reference>
<protein>
    <submittedName>
        <fullName evidence="2">Uncharacterized protein</fullName>
    </submittedName>
</protein>
<accession>A0A0L6UFR2</accession>
<name>A0A0L6UFR2_9BASI</name>
<dbReference type="AlphaFoldDB" id="A0A0L6UFR2"/>
<evidence type="ECO:0000313" key="2">
    <source>
        <dbReference type="EMBL" id="KNZ47356.1"/>
    </source>
</evidence>
<keyword evidence="1" id="KW-0472">Membrane</keyword>
<keyword evidence="3" id="KW-1185">Reference proteome</keyword>
<feature type="transmembrane region" description="Helical" evidence="1">
    <location>
        <begin position="154"/>
        <end position="175"/>
    </location>
</feature>
<organism evidence="2 3">
    <name type="scientific">Puccinia sorghi</name>
    <dbReference type="NCBI Taxonomy" id="27349"/>
    <lineage>
        <taxon>Eukaryota</taxon>
        <taxon>Fungi</taxon>
        <taxon>Dikarya</taxon>
        <taxon>Basidiomycota</taxon>
        <taxon>Pucciniomycotina</taxon>
        <taxon>Pucciniomycetes</taxon>
        <taxon>Pucciniales</taxon>
        <taxon>Pucciniaceae</taxon>
        <taxon>Puccinia</taxon>
    </lineage>
</organism>
<sequence length="896" mass="104200">MLQRIYGTSLEVPGMDTKSIFGYKDEMKTRHHLVFLMLHGDCRAEKWMCKLIYNLLSHLEGILCPVCPSAHVASILQYEKTIGYSEKCGSKTKIFFGLSACQLQAVEQVFLQCKLFFSFVLITKLLFYLRPDRENLKNKTQENQKKIVKKKKSFWRFILILHMKSQKFLLLTFSLTCWKRKLSLIAEEQLENTGISQTDQFTIILGTPLVALYLVILKLNLLLKMNPFFSYSILISLLFHQILKGRNYFLPPSILWDTLTTGNEGNVNMLPLFLYKFFEYMAGDGKTLSICILLEEAIPEKGYYWDLKYGRDEDVKHGAENYSSNVQWERVVWRKLIWLVGGDCLKELLEGSMSWCAIMVPFWTIMIPSCFNTSQHLSFKFWLNFLTDALKGKRRRRWDGSDFKHWIGSTLGLNRLNKRCSICGQEKINKGNNYMQVITTMLIGNSNFTILKSSCFLGFQKNDNMKGDNSMGCFCIENNIRSSIYVYGPAHLVCANFLHLHFSFSNIDEVRELIIGCNDYSTVYVIQKKDYLMNTSQFNSRRLKKRKKRGIYLRRDELKFQIAFILCLIHSLLLYISLASFAIVTCSFAFSFFHCKKKTCSNSCMIQPSFEAQSLCILHSDCSKKYTHANRQLSKFFWECLLSVSLVDEMQILRGLHVLLPVSFGFGDHSVVFWWCGLMLVLVKVLSTNYLIFFISTMLLCVFEIYQNSRRRYLGVGQDLSTIKNMLALSLIRRKLQKIQNHSHLIGYHHLISLFSKKRRSDWEEEEKNMNQIKINSQQIVIFGQDTSEEFLWGKFYLRHVSAQNDVIPNRMISYSAQDDPDTAHYMQSWNLFQARESLPLCLSSHFSLSSLFPNIIFLLPQHFPIINSHSFQAIIPHLQLVLNLMTFPSLFSIPG</sequence>
<proteinExistence type="predicted"/>
<feature type="transmembrane region" description="Helical" evidence="1">
    <location>
        <begin position="562"/>
        <end position="593"/>
    </location>
</feature>
<dbReference type="Proteomes" id="UP000037035">
    <property type="component" value="Unassembled WGS sequence"/>
</dbReference>
<keyword evidence="1" id="KW-1133">Transmembrane helix</keyword>
<feature type="transmembrane region" description="Helical" evidence="1">
    <location>
        <begin position="201"/>
        <end position="221"/>
    </location>
</feature>
<gene>
    <name evidence="2" type="ORF">VP01_646g1</name>
</gene>
<feature type="transmembrane region" description="Helical" evidence="1">
    <location>
        <begin position="658"/>
        <end position="683"/>
    </location>
</feature>
<keyword evidence="1" id="KW-0812">Transmembrane</keyword>
<evidence type="ECO:0000256" key="1">
    <source>
        <dbReference type="SAM" id="Phobius"/>
    </source>
</evidence>
<dbReference type="VEuPathDB" id="FungiDB:VP01_646g1"/>